<dbReference type="CDD" id="cd15482">
    <property type="entry name" value="Sialidase_non-viral"/>
    <property type="match status" value="1"/>
</dbReference>
<dbReference type="Proteomes" id="UP000669179">
    <property type="component" value="Unassembled WGS sequence"/>
</dbReference>
<reference evidence="3" key="1">
    <citation type="submission" date="2021-03" db="EMBL/GenBank/DDBJ databases">
        <authorList>
            <person name="Kanchanasin P."/>
            <person name="Saeng-In P."/>
            <person name="Phongsopitanun W."/>
            <person name="Yuki M."/>
            <person name="Kudo T."/>
            <person name="Ohkuma M."/>
            <person name="Tanasupawat S."/>
        </authorList>
    </citation>
    <scope>NUCLEOTIDE SEQUENCE</scope>
    <source>
        <strain evidence="3">GKU 128</strain>
    </source>
</reference>
<dbReference type="SUPFAM" id="SSF50939">
    <property type="entry name" value="Sialidases"/>
    <property type="match status" value="1"/>
</dbReference>
<organism evidence="3 4">
    <name type="scientific">Actinomadura barringtoniae</name>
    <dbReference type="NCBI Taxonomy" id="1427535"/>
    <lineage>
        <taxon>Bacteria</taxon>
        <taxon>Bacillati</taxon>
        <taxon>Actinomycetota</taxon>
        <taxon>Actinomycetes</taxon>
        <taxon>Streptosporangiales</taxon>
        <taxon>Thermomonosporaceae</taxon>
        <taxon>Actinomadura</taxon>
    </lineage>
</organism>
<evidence type="ECO:0000256" key="1">
    <source>
        <dbReference type="SAM" id="MobiDB-lite"/>
    </source>
</evidence>
<evidence type="ECO:0000313" key="4">
    <source>
        <dbReference type="Proteomes" id="UP000669179"/>
    </source>
</evidence>
<dbReference type="RefSeq" id="WP_208255157.1">
    <property type="nucleotide sequence ID" value="NZ_JAGEOJ010000004.1"/>
</dbReference>
<sequence>MRQRTTISAVTAGVLALALTGAPALAAPLPKAVVGPVKVTGKTPFPGCTAGTTPTSVNHPGAEVEPWISVNPRDPHNIVTEYQQDRWNDGGAHGLVTSVTHDGGRHWRQVVVPGISQCSGGTYERASDPGVSFARNGDLYAISLSFNANDFGNAILVSKSVDGGDHWGAPTTLKSDTDELLQNDKELVTADPTSAKRAYAVWDRTNEQGGQPVWFSRTTDGGRSWEPARMIYDPTPRFTISNQIVVQPDGTLIDLFFDGPAGGGEEPDRPWAKPRPKAAPEPVGDNLVRVMRSTDHGRTWSKPINVAAIDPAEIVDPDQHRDLRTADIVPDIAVDAKTGRLYVVWQDASVTRSKAAIMLTSSDDGGRHWSKPLKVSKTPDSAPQGNGQAWTAMVDVAAGGTVGVTYYDFRRNTPGPGALTDYWIVTCRSGGCARDASAWREQHVGGSFDVGLAPDAGGLFLGDYMGLDHVGPSFASVFTQTHPIPRNQQDEYVAGVLP</sequence>
<proteinExistence type="predicted"/>
<keyword evidence="2" id="KW-0732">Signal</keyword>
<dbReference type="InterPro" id="IPR036278">
    <property type="entry name" value="Sialidase_sf"/>
</dbReference>
<protein>
    <submittedName>
        <fullName evidence="3">Exo-alpha-sialidase</fullName>
    </submittedName>
</protein>
<feature type="region of interest" description="Disordered" evidence="1">
    <location>
        <begin position="260"/>
        <end position="283"/>
    </location>
</feature>
<name>A0A939PCG4_9ACTN</name>
<evidence type="ECO:0000256" key="2">
    <source>
        <dbReference type="SAM" id="SignalP"/>
    </source>
</evidence>
<feature type="chain" id="PRO_5037208663" evidence="2">
    <location>
        <begin position="27"/>
        <end position="498"/>
    </location>
</feature>
<dbReference type="AlphaFoldDB" id="A0A939PCG4"/>
<dbReference type="EMBL" id="JAGEOJ010000004">
    <property type="protein sequence ID" value="MBO2447513.1"/>
    <property type="molecule type" value="Genomic_DNA"/>
</dbReference>
<comment type="caution">
    <text evidence="3">The sequence shown here is derived from an EMBL/GenBank/DDBJ whole genome shotgun (WGS) entry which is preliminary data.</text>
</comment>
<gene>
    <name evidence="3" type="ORF">J4573_10475</name>
</gene>
<dbReference type="Gene3D" id="2.120.10.10">
    <property type="match status" value="2"/>
</dbReference>
<evidence type="ECO:0000313" key="3">
    <source>
        <dbReference type="EMBL" id="MBO2447513.1"/>
    </source>
</evidence>
<keyword evidence="4" id="KW-1185">Reference proteome</keyword>
<feature type="signal peptide" evidence="2">
    <location>
        <begin position="1"/>
        <end position="26"/>
    </location>
</feature>
<accession>A0A939PCG4</accession>